<name>A0ABW7TBV6_9ACTN</name>
<reference evidence="1 2" key="1">
    <citation type="submission" date="2024-10" db="EMBL/GenBank/DDBJ databases">
        <title>The Natural Products Discovery Center: Release of the First 8490 Sequenced Strains for Exploring Actinobacteria Biosynthetic Diversity.</title>
        <authorList>
            <person name="Kalkreuter E."/>
            <person name="Kautsar S.A."/>
            <person name="Yang D."/>
            <person name="Bader C.D."/>
            <person name="Teijaro C.N."/>
            <person name="Fluegel L."/>
            <person name="Davis C.M."/>
            <person name="Simpson J.R."/>
            <person name="Lauterbach L."/>
            <person name="Steele A.D."/>
            <person name="Gui C."/>
            <person name="Meng S."/>
            <person name="Li G."/>
            <person name="Viehrig K."/>
            <person name="Ye F."/>
            <person name="Su P."/>
            <person name="Kiefer A.F."/>
            <person name="Nichols A."/>
            <person name="Cepeda A.J."/>
            <person name="Yan W."/>
            <person name="Fan B."/>
            <person name="Jiang Y."/>
            <person name="Adhikari A."/>
            <person name="Zheng C.-J."/>
            <person name="Schuster L."/>
            <person name="Cowan T.M."/>
            <person name="Smanski M.J."/>
            <person name="Chevrette M.G."/>
            <person name="De Carvalho L.P.S."/>
            <person name="Shen B."/>
        </authorList>
    </citation>
    <scope>NUCLEOTIDE SEQUENCE [LARGE SCALE GENOMIC DNA]</scope>
    <source>
        <strain evidence="1 2">NPDC020979</strain>
    </source>
</reference>
<evidence type="ECO:0000313" key="2">
    <source>
        <dbReference type="Proteomes" id="UP001611162"/>
    </source>
</evidence>
<dbReference type="Proteomes" id="UP001611162">
    <property type="component" value="Unassembled WGS sequence"/>
</dbReference>
<proteinExistence type="predicted"/>
<protein>
    <submittedName>
        <fullName evidence="1">Uncharacterized protein</fullName>
    </submittedName>
</protein>
<gene>
    <name evidence="1" type="ORF">ACH4TF_27810</name>
</gene>
<evidence type="ECO:0000313" key="1">
    <source>
        <dbReference type="EMBL" id="MFI0914230.1"/>
    </source>
</evidence>
<comment type="caution">
    <text evidence="1">The sequence shown here is derived from an EMBL/GenBank/DDBJ whole genome shotgun (WGS) entry which is preliminary data.</text>
</comment>
<organism evidence="1 2">
    <name type="scientific">Streptomyces abikoensis</name>
    <dbReference type="NCBI Taxonomy" id="97398"/>
    <lineage>
        <taxon>Bacteria</taxon>
        <taxon>Bacillati</taxon>
        <taxon>Actinomycetota</taxon>
        <taxon>Actinomycetes</taxon>
        <taxon>Kitasatosporales</taxon>
        <taxon>Streptomycetaceae</taxon>
        <taxon>Streptomyces</taxon>
    </lineage>
</organism>
<sequence>MLPVESIIEGTWASEETPAEWADFILMRRMHWSWEQLQATPVYVRRYCLDILGMLAEHEQRESERERHRAESQRG</sequence>
<dbReference type="RefSeq" id="WP_397614246.1">
    <property type="nucleotide sequence ID" value="NZ_JBIRRB010000011.1"/>
</dbReference>
<dbReference type="EMBL" id="JBIRRB010000011">
    <property type="protein sequence ID" value="MFI0914230.1"/>
    <property type="molecule type" value="Genomic_DNA"/>
</dbReference>
<accession>A0ABW7TBV6</accession>
<keyword evidence="2" id="KW-1185">Reference proteome</keyword>